<keyword evidence="4" id="KW-1185">Reference proteome</keyword>
<evidence type="ECO:0000256" key="2">
    <source>
        <dbReference type="SAM" id="Phobius"/>
    </source>
</evidence>
<accession>A0ABD2PMC0</accession>
<evidence type="ECO:0000313" key="4">
    <source>
        <dbReference type="Proteomes" id="UP001626550"/>
    </source>
</evidence>
<feature type="region of interest" description="Disordered" evidence="1">
    <location>
        <begin position="81"/>
        <end position="110"/>
    </location>
</feature>
<keyword evidence="2" id="KW-0812">Transmembrane</keyword>
<keyword evidence="2" id="KW-0472">Membrane</keyword>
<gene>
    <name evidence="3" type="ORF">Ciccas_013269</name>
</gene>
<keyword evidence="2" id="KW-1133">Transmembrane helix</keyword>
<feature type="compositionally biased region" description="Acidic residues" evidence="1">
    <location>
        <begin position="85"/>
        <end position="94"/>
    </location>
</feature>
<dbReference type="AlphaFoldDB" id="A0ABD2PMC0"/>
<reference evidence="3 4" key="1">
    <citation type="submission" date="2024-11" db="EMBL/GenBank/DDBJ databases">
        <title>Adaptive evolution of stress response genes in parasites aligns with host niche diversity.</title>
        <authorList>
            <person name="Hahn C."/>
            <person name="Resl P."/>
        </authorList>
    </citation>
    <scope>NUCLEOTIDE SEQUENCE [LARGE SCALE GENOMIC DNA]</scope>
    <source>
        <strain evidence="3">EGGRZ-B1_66</strain>
        <tissue evidence="3">Body</tissue>
    </source>
</reference>
<feature type="compositionally biased region" description="Polar residues" evidence="1">
    <location>
        <begin position="97"/>
        <end position="110"/>
    </location>
</feature>
<organism evidence="3 4">
    <name type="scientific">Cichlidogyrus casuarinus</name>
    <dbReference type="NCBI Taxonomy" id="1844966"/>
    <lineage>
        <taxon>Eukaryota</taxon>
        <taxon>Metazoa</taxon>
        <taxon>Spiralia</taxon>
        <taxon>Lophotrochozoa</taxon>
        <taxon>Platyhelminthes</taxon>
        <taxon>Monogenea</taxon>
        <taxon>Monopisthocotylea</taxon>
        <taxon>Dactylogyridea</taxon>
        <taxon>Ancyrocephalidae</taxon>
        <taxon>Cichlidogyrus</taxon>
    </lineage>
</organism>
<evidence type="ECO:0000256" key="1">
    <source>
        <dbReference type="SAM" id="MobiDB-lite"/>
    </source>
</evidence>
<dbReference type="EMBL" id="JBJKFK010005665">
    <property type="protein sequence ID" value="KAL3308203.1"/>
    <property type="molecule type" value="Genomic_DNA"/>
</dbReference>
<dbReference type="Proteomes" id="UP001626550">
    <property type="component" value="Unassembled WGS sequence"/>
</dbReference>
<protein>
    <submittedName>
        <fullName evidence="3">Uncharacterized protein</fullName>
    </submittedName>
</protein>
<sequence>MGTSYQYRLLAYPPNVISPIIGPWSSERYTQGVCPWWCILAIVGVIFLLLLIGLLLFLAFLVRTGTLMCCTEDKMLSEVTTDKYDSEEESDEEFYNQGFQTPSSQTSSQGDLMDNAYAMRSSQREITRLQMDGFDTDSNDFYNGLNPQQNYPPYYSDNFY</sequence>
<name>A0ABD2PMC0_9PLAT</name>
<comment type="caution">
    <text evidence="3">The sequence shown here is derived from an EMBL/GenBank/DDBJ whole genome shotgun (WGS) entry which is preliminary data.</text>
</comment>
<proteinExistence type="predicted"/>
<feature type="transmembrane region" description="Helical" evidence="2">
    <location>
        <begin position="36"/>
        <end position="62"/>
    </location>
</feature>
<evidence type="ECO:0000313" key="3">
    <source>
        <dbReference type="EMBL" id="KAL3308203.1"/>
    </source>
</evidence>